<accession>A0A9P6MWX5</accession>
<protein>
    <recommendedName>
        <fullName evidence="5">Galactose oxidase</fullName>
    </recommendedName>
</protein>
<name>A0A9P6MWX5_9FUNG</name>
<feature type="region of interest" description="Disordered" evidence="1">
    <location>
        <begin position="267"/>
        <end position="306"/>
    </location>
</feature>
<sequence>MVIFGGRPYTGSYSGEVFILNTVTQSWTQGVSGPPRLYTACTIAGDSLIIWGGVDAYGNIATPAMMIYNLTNNTWISEYTPSASYLAANPSTDGQTGAGSNHAGAIAGGVVGGIAAICAIILFIVFYKRRQHRRELVQTEDTSDYKSSPGRQTHEEEMRTMREQLQRQQEQLELQRRMFDAQQSQQQYPGIFQLQQPQLQYQEIPYTYQPPTVFEASQFSSPHTVTSPNITTDSATIVPVSNEFTQSGYMDGGSRYVEASTPTPVIYTPPHSSSASVPVSVPVSKDQETDLWKDRSPGNPHAIIDT</sequence>
<organism evidence="3 4">
    <name type="scientific">Entomortierella chlamydospora</name>
    <dbReference type="NCBI Taxonomy" id="101097"/>
    <lineage>
        <taxon>Eukaryota</taxon>
        <taxon>Fungi</taxon>
        <taxon>Fungi incertae sedis</taxon>
        <taxon>Mucoromycota</taxon>
        <taxon>Mortierellomycotina</taxon>
        <taxon>Mortierellomycetes</taxon>
        <taxon>Mortierellales</taxon>
        <taxon>Mortierellaceae</taxon>
        <taxon>Entomortierella</taxon>
    </lineage>
</organism>
<feature type="compositionally biased region" description="Basic and acidic residues" evidence="1">
    <location>
        <begin position="152"/>
        <end position="165"/>
    </location>
</feature>
<proteinExistence type="predicted"/>
<dbReference type="Proteomes" id="UP000703661">
    <property type="component" value="Unassembled WGS sequence"/>
</dbReference>
<evidence type="ECO:0000256" key="2">
    <source>
        <dbReference type="SAM" id="Phobius"/>
    </source>
</evidence>
<dbReference type="EMBL" id="JAAAID010000505">
    <property type="protein sequence ID" value="KAG0016758.1"/>
    <property type="molecule type" value="Genomic_DNA"/>
</dbReference>
<feature type="compositionally biased region" description="Low complexity" evidence="1">
    <location>
        <begin position="269"/>
        <end position="284"/>
    </location>
</feature>
<feature type="transmembrane region" description="Helical" evidence="2">
    <location>
        <begin position="105"/>
        <end position="127"/>
    </location>
</feature>
<dbReference type="SUPFAM" id="SSF117281">
    <property type="entry name" value="Kelch motif"/>
    <property type="match status" value="1"/>
</dbReference>
<dbReference type="AlphaFoldDB" id="A0A9P6MWX5"/>
<comment type="caution">
    <text evidence="3">The sequence shown here is derived from an EMBL/GenBank/DDBJ whole genome shotgun (WGS) entry which is preliminary data.</text>
</comment>
<keyword evidence="2" id="KW-1133">Transmembrane helix</keyword>
<feature type="region of interest" description="Disordered" evidence="1">
    <location>
        <begin position="136"/>
        <end position="170"/>
    </location>
</feature>
<feature type="compositionally biased region" description="Basic and acidic residues" evidence="1">
    <location>
        <begin position="285"/>
        <end position="296"/>
    </location>
</feature>
<reference evidence="3" key="1">
    <citation type="journal article" date="2020" name="Fungal Divers.">
        <title>Resolving the Mortierellaceae phylogeny through synthesis of multi-gene phylogenetics and phylogenomics.</title>
        <authorList>
            <person name="Vandepol N."/>
            <person name="Liber J."/>
            <person name="Desiro A."/>
            <person name="Na H."/>
            <person name="Kennedy M."/>
            <person name="Barry K."/>
            <person name="Grigoriev I.V."/>
            <person name="Miller A.N."/>
            <person name="O'Donnell K."/>
            <person name="Stajich J.E."/>
            <person name="Bonito G."/>
        </authorList>
    </citation>
    <scope>NUCLEOTIDE SEQUENCE</scope>
    <source>
        <strain evidence="3">NRRL 2769</strain>
    </source>
</reference>
<dbReference type="InterPro" id="IPR015915">
    <property type="entry name" value="Kelch-typ_b-propeller"/>
</dbReference>
<dbReference type="Gene3D" id="2.120.10.80">
    <property type="entry name" value="Kelch-type beta propeller"/>
    <property type="match status" value="1"/>
</dbReference>
<gene>
    <name evidence="3" type="ORF">BGZ80_008959</name>
</gene>
<evidence type="ECO:0000313" key="3">
    <source>
        <dbReference type="EMBL" id="KAG0016758.1"/>
    </source>
</evidence>
<evidence type="ECO:0000313" key="4">
    <source>
        <dbReference type="Proteomes" id="UP000703661"/>
    </source>
</evidence>
<keyword evidence="2" id="KW-0472">Membrane</keyword>
<keyword evidence="2" id="KW-0812">Transmembrane</keyword>
<evidence type="ECO:0000256" key="1">
    <source>
        <dbReference type="SAM" id="MobiDB-lite"/>
    </source>
</evidence>
<keyword evidence="4" id="KW-1185">Reference proteome</keyword>
<evidence type="ECO:0008006" key="5">
    <source>
        <dbReference type="Google" id="ProtNLM"/>
    </source>
</evidence>